<keyword evidence="1" id="KW-0472">Membrane</keyword>
<dbReference type="InterPro" id="IPR009045">
    <property type="entry name" value="Zn_M74/Hedgehog-like"/>
</dbReference>
<evidence type="ECO:0000256" key="1">
    <source>
        <dbReference type="SAM" id="Phobius"/>
    </source>
</evidence>
<keyword evidence="1" id="KW-0812">Transmembrane</keyword>
<dbReference type="InterPro" id="IPR013230">
    <property type="entry name" value="Peptidase_M15A_C"/>
</dbReference>
<protein>
    <submittedName>
        <fullName evidence="3">Peptidase M15</fullName>
    </submittedName>
</protein>
<name>A0A504J5J1_9FLAO</name>
<organism evidence="3 4">
    <name type="scientific">Aquimarina algicola</name>
    <dbReference type="NCBI Taxonomy" id="2589995"/>
    <lineage>
        <taxon>Bacteria</taxon>
        <taxon>Pseudomonadati</taxon>
        <taxon>Bacteroidota</taxon>
        <taxon>Flavobacteriia</taxon>
        <taxon>Flavobacteriales</taxon>
        <taxon>Flavobacteriaceae</taxon>
        <taxon>Aquimarina</taxon>
    </lineage>
</organism>
<proteinExistence type="predicted"/>
<feature type="domain" description="Peptidase M15A C-terminal" evidence="2">
    <location>
        <begin position="79"/>
        <end position="154"/>
    </location>
</feature>
<dbReference type="Gene3D" id="3.30.1380.10">
    <property type="match status" value="1"/>
</dbReference>
<accession>A0A504J5J1</accession>
<sequence>MTGEKRRNQKKSVIVRRRDNQTIWIGVGAAFLVMLGIIAFRRKSNPKIKVDLSKFDSPDMPGSGRCMDKEFISMLYKLAKVTKLPIFDMINSGARSAYWNNKVGGVSNSSHKIPTCKAADIKAPTTAIRNTIVMAAKAVGFKRIGVGRTFVHLDNDDTKRQYVAWGYPSGTKPPINPFV</sequence>
<keyword evidence="4" id="KW-1185">Reference proteome</keyword>
<evidence type="ECO:0000313" key="3">
    <source>
        <dbReference type="EMBL" id="TPN85784.1"/>
    </source>
</evidence>
<dbReference type="AlphaFoldDB" id="A0A504J5J1"/>
<keyword evidence="1" id="KW-1133">Transmembrane helix</keyword>
<gene>
    <name evidence="3" type="ORF">FHK87_10870</name>
</gene>
<dbReference type="Pfam" id="PF08291">
    <property type="entry name" value="Peptidase_M15_3"/>
    <property type="match status" value="1"/>
</dbReference>
<evidence type="ECO:0000259" key="2">
    <source>
        <dbReference type="Pfam" id="PF08291"/>
    </source>
</evidence>
<feature type="transmembrane region" description="Helical" evidence="1">
    <location>
        <begin position="21"/>
        <end position="40"/>
    </location>
</feature>
<reference evidence="3 4" key="1">
    <citation type="submission" date="2019-06" db="EMBL/GenBank/DDBJ databases">
        <authorList>
            <person name="Meng X."/>
        </authorList>
    </citation>
    <scope>NUCLEOTIDE SEQUENCE [LARGE SCALE GENOMIC DNA]</scope>
    <source>
        <strain evidence="3 4">M625</strain>
    </source>
</reference>
<dbReference type="SUPFAM" id="SSF55166">
    <property type="entry name" value="Hedgehog/DD-peptidase"/>
    <property type="match status" value="1"/>
</dbReference>
<dbReference type="OrthoDB" id="5418604at2"/>
<dbReference type="EMBL" id="VFWZ01000003">
    <property type="protein sequence ID" value="TPN85784.1"/>
    <property type="molecule type" value="Genomic_DNA"/>
</dbReference>
<comment type="caution">
    <text evidence="3">The sequence shown here is derived from an EMBL/GenBank/DDBJ whole genome shotgun (WGS) entry which is preliminary data.</text>
</comment>
<evidence type="ECO:0000313" key="4">
    <source>
        <dbReference type="Proteomes" id="UP000315540"/>
    </source>
</evidence>
<dbReference type="Proteomes" id="UP000315540">
    <property type="component" value="Unassembled WGS sequence"/>
</dbReference>